<dbReference type="RefSeq" id="WP_345971752.1">
    <property type="nucleotide sequence ID" value="NZ_JAQYXL010000001.1"/>
</dbReference>
<keyword evidence="3" id="KW-1185">Reference proteome</keyword>
<evidence type="ECO:0000313" key="2">
    <source>
        <dbReference type="EMBL" id="MEN3230379.1"/>
    </source>
</evidence>
<gene>
    <name evidence="2" type="ORF">PUR21_22550</name>
</gene>
<name>A0ABU9ZHJ3_9HYPH</name>
<dbReference type="Proteomes" id="UP001404845">
    <property type="component" value="Unassembled WGS sequence"/>
</dbReference>
<proteinExistence type="predicted"/>
<evidence type="ECO:0000313" key="3">
    <source>
        <dbReference type="Proteomes" id="UP001404845"/>
    </source>
</evidence>
<dbReference type="EMBL" id="JAQYXL010000001">
    <property type="protein sequence ID" value="MEN3230379.1"/>
    <property type="molecule type" value="Genomic_DNA"/>
</dbReference>
<comment type="caution">
    <text evidence="2">The sequence shown here is derived from an EMBL/GenBank/DDBJ whole genome shotgun (WGS) entry which is preliminary data.</text>
</comment>
<organism evidence="2 3">
    <name type="scientific">Methylorubrum rhodesianum</name>
    <dbReference type="NCBI Taxonomy" id="29427"/>
    <lineage>
        <taxon>Bacteria</taxon>
        <taxon>Pseudomonadati</taxon>
        <taxon>Pseudomonadota</taxon>
        <taxon>Alphaproteobacteria</taxon>
        <taxon>Hyphomicrobiales</taxon>
        <taxon>Methylobacteriaceae</taxon>
        <taxon>Methylorubrum</taxon>
    </lineage>
</organism>
<dbReference type="GO" id="GO:0016740">
    <property type="term" value="F:transferase activity"/>
    <property type="evidence" value="ECO:0007669"/>
    <property type="project" value="UniProtKB-KW"/>
</dbReference>
<sequence length="357" mass="39897">MRIGIGHYADVRNYGDYLFPLIMRQEILKRIPEATITFFGATDDPCGQINSVQIREGMIFDVALFAGGEVVHCEDDMLSNIYNQFGIVGIEKPTDVVFRLPEIGEFYSAWIGLGVPSEADDVRLRIEKVAPKLNHIAFRGYLSAEIVRRTCPGLTVNEVPDLGWLINTLDNQDFNEVLGDPYIIAQGLEHHCDHIDDVANALHRISYESGFSIRLMPVTDCWNDESFVLKLNHAASGRFGLVWPAPDYLTRRKIIEKSKGFVGSSLHGAITAMSSGLPAAIIYRPNNDQKFRETLIPLGLGGSLAPTWLEAPSAFQSARKNQNLIWTIANLNRGHLKTYFDFLCREIRSHVPSVGAH</sequence>
<evidence type="ECO:0000259" key="1">
    <source>
        <dbReference type="Pfam" id="PF04230"/>
    </source>
</evidence>
<keyword evidence="2" id="KW-0808">Transferase</keyword>
<reference evidence="2 3" key="1">
    <citation type="journal article" date="2023" name="PLoS ONE">
        <title>Complete genome assembly of Hawai'i environmental nontuberculous mycobacteria reveals unexpected co-isolation with methylobacteria.</title>
        <authorList>
            <person name="Hendrix J."/>
            <person name="Epperson L.E."/>
            <person name="Tong E.I."/>
            <person name="Chan Y.L."/>
            <person name="Hasan N.A."/>
            <person name="Dawrs S.N."/>
            <person name="Norton G.J."/>
            <person name="Virdi R."/>
            <person name="Crooks J.L."/>
            <person name="Chan E.D."/>
            <person name="Honda J.R."/>
            <person name="Strong M."/>
        </authorList>
    </citation>
    <scope>NUCLEOTIDE SEQUENCE [LARGE SCALE GENOMIC DNA]</scope>
    <source>
        <strain evidence="2 3">NJH_HI01</strain>
    </source>
</reference>
<dbReference type="InterPro" id="IPR007345">
    <property type="entry name" value="Polysacch_pyruvyl_Trfase"/>
</dbReference>
<protein>
    <submittedName>
        <fullName evidence="2">Polysaccharide pyruvyl transferase family protein</fullName>
    </submittedName>
</protein>
<dbReference type="Pfam" id="PF04230">
    <property type="entry name" value="PS_pyruv_trans"/>
    <property type="match status" value="1"/>
</dbReference>
<accession>A0ABU9ZHJ3</accession>
<feature type="domain" description="Polysaccharide pyruvyl transferase" evidence="1">
    <location>
        <begin position="13"/>
        <end position="283"/>
    </location>
</feature>